<dbReference type="Gene3D" id="3.30.70.270">
    <property type="match status" value="1"/>
</dbReference>
<evidence type="ECO:0000259" key="3">
    <source>
        <dbReference type="PROSITE" id="PS50887"/>
    </source>
</evidence>
<dbReference type="PANTHER" id="PTHR45138">
    <property type="entry name" value="REGULATORY COMPONENTS OF SENSORY TRANSDUCTION SYSTEM"/>
    <property type="match status" value="1"/>
</dbReference>
<comment type="caution">
    <text evidence="4">The sequence shown here is derived from an EMBL/GenBank/DDBJ whole genome shotgun (WGS) entry which is preliminary data.</text>
</comment>
<dbReference type="EMBL" id="VMNI01000013">
    <property type="protein sequence ID" value="TVO75350.1"/>
    <property type="molecule type" value="Genomic_DNA"/>
</dbReference>
<dbReference type="InterPro" id="IPR043128">
    <property type="entry name" value="Rev_trsase/Diguanyl_cyclase"/>
</dbReference>
<evidence type="ECO:0000256" key="2">
    <source>
        <dbReference type="ARBA" id="ARBA00034247"/>
    </source>
</evidence>
<name>A0A557REB3_9RHOO</name>
<feature type="domain" description="GGDEF" evidence="3">
    <location>
        <begin position="260"/>
        <end position="389"/>
    </location>
</feature>
<organism evidence="4 5">
    <name type="scientific">Denitromonas halophila</name>
    <dbReference type="NCBI Taxonomy" id="1629404"/>
    <lineage>
        <taxon>Bacteria</taxon>
        <taxon>Pseudomonadati</taxon>
        <taxon>Pseudomonadota</taxon>
        <taxon>Betaproteobacteria</taxon>
        <taxon>Rhodocyclales</taxon>
        <taxon>Zoogloeaceae</taxon>
        <taxon>Denitromonas</taxon>
    </lineage>
</organism>
<sequence>MMASPAPRRGCTLAPKNRNFLITAARSRSRRGVRARRRRINSLMMAIRCRNTKDLWKTRMRTRTGDSLLALLKAAQHLTSLHARETLLRAFCVGVQRALRAERCELRVLGVGLGRRQLKSIGWRNKAGAGGDWDDAVDGLDGQVQDVFLAQAIDNGASVTRVHDADGWRMAFPVLHAGRVRSILDVHATTAIAAVTVDGVRAYVHCFERLMAHWDYANLDTLTGLLNRKTFDEQFDQLIAVAERARRQDGERREDSELPSPAWLGIVDIDHFKHINDTWGHLFGDEVLIRLADCMRSAFRSSDKLFRFGGEEFVVMLRNVPAETVSSIFERFRIAVETHDFPQVGTVTCSIGFAQVDDRLPPAELLGRADSALYYGKEHGRNCVWAYEDLVAAGELVSTTATSSAQQDADEYF</sequence>
<protein>
    <recommendedName>
        <fullName evidence="1">diguanylate cyclase</fullName>
        <ecNumber evidence="1">2.7.7.65</ecNumber>
    </recommendedName>
</protein>
<evidence type="ECO:0000313" key="4">
    <source>
        <dbReference type="EMBL" id="TVO75350.1"/>
    </source>
</evidence>
<dbReference type="PANTHER" id="PTHR45138:SF9">
    <property type="entry name" value="DIGUANYLATE CYCLASE DGCM-RELATED"/>
    <property type="match status" value="1"/>
</dbReference>
<dbReference type="InterPro" id="IPR050469">
    <property type="entry name" value="Diguanylate_Cyclase"/>
</dbReference>
<dbReference type="GO" id="GO:1902201">
    <property type="term" value="P:negative regulation of bacterial-type flagellum-dependent cell motility"/>
    <property type="evidence" value="ECO:0007669"/>
    <property type="project" value="TreeGrafter"/>
</dbReference>
<dbReference type="AlphaFoldDB" id="A0A557REB3"/>
<dbReference type="GO" id="GO:0005886">
    <property type="term" value="C:plasma membrane"/>
    <property type="evidence" value="ECO:0007669"/>
    <property type="project" value="TreeGrafter"/>
</dbReference>
<dbReference type="NCBIfam" id="TIGR00254">
    <property type="entry name" value="GGDEF"/>
    <property type="match status" value="1"/>
</dbReference>
<dbReference type="InterPro" id="IPR000160">
    <property type="entry name" value="GGDEF_dom"/>
</dbReference>
<dbReference type="InterPro" id="IPR029787">
    <property type="entry name" value="Nucleotide_cyclase"/>
</dbReference>
<comment type="catalytic activity">
    <reaction evidence="2">
        <text>2 GTP = 3',3'-c-di-GMP + 2 diphosphate</text>
        <dbReference type="Rhea" id="RHEA:24898"/>
        <dbReference type="ChEBI" id="CHEBI:33019"/>
        <dbReference type="ChEBI" id="CHEBI:37565"/>
        <dbReference type="ChEBI" id="CHEBI:58805"/>
        <dbReference type="EC" id="2.7.7.65"/>
    </reaction>
</comment>
<dbReference type="GO" id="GO:0052621">
    <property type="term" value="F:diguanylate cyclase activity"/>
    <property type="evidence" value="ECO:0007669"/>
    <property type="project" value="UniProtKB-EC"/>
</dbReference>
<evidence type="ECO:0000256" key="1">
    <source>
        <dbReference type="ARBA" id="ARBA00012528"/>
    </source>
</evidence>
<dbReference type="FunFam" id="3.30.70.270:FF:000001">
    <property type="entry name" value="Diguanylate cyclase domain protein"/>
    <property type="match status" value="1"/>
</dbReference>
<dbReference type="GO" id="GO:0043709">
    <property type="term" value="P:cell adhesion involved in single-species biofilm formation"/>
    <property type="evidence" value="ECO:0007669"/>
    <property type="project" value="TreeGrafter"/>
</dbReference>
<proteinExistence type="predicted"/>
<evidence type="ECO:0000313" key="5">
    <source>
        <dbReference type="Proteomes" id="UP000318349"/>
    </source>
</evidence>
<gene>
    <name evidence="4" type="ORF">FHP89_13415</name>
</gene>
<accession>A0A557REB3</accession>
<dbReference type="SUPFAM" id="SSF55073">
    <property type="entry name" value="Nucleotide cyclase"/>
    <property type="match status" value="1"/>
</dbReference>
<dbReference type="SMART" id="SM00267">
    <property type="entry name" value="GGDEF"/>
    <property type="match status" value="1"/>
</dbReference>
<dbReference type="EC" id="2.7.7.65" evidence="1"/>
<reference evidence="4 5" key="1">
    <citation type="submission" date="2019-07" db="EMBL/GenBank/DDBJ databases">
        <title>The pathways for chlorine oxyanion respiration interact through the shared metabolite chlorate.</title>
        <authorList>
            <person name="Barnum T.P."/>
            <person name="Cheng Y."/>
            <person name="Hill K.A."/>
            <person name="Lucas L.N."/>
            <person name="Carlson H.K."/>
            <person name="Coates J.D."/>
        </authorList>
    </citation>
    <scope>NUCLEOTIDE SEQUENCE [LARGE SCALE GENOMIC DNA]</scope>
    <source>
        <strain evidence="4 5">SFB-1</strain>
    </source>
</reference>
<dbReference type="PROSITE" id="PS50887">
    <property type="entry name" value="GGDEF"/>
    <property type="match status" value="1"/>
</dbReference>
<dbReference type="Pfam" id="PF00990">
    <property type="entry name" value="GGDEF"/>
    <property type="match status" value="1"/>
</dbReference>
<dbReference type="Proteomes" id="UP000318349">
    <property type="component" value="Unassembled WGS sequence"/>
</dbReference>
<dbReference type="CDD" id="cd01949">
    <property type="entry name" value="GGDEF"/>
    <property type="match status" value="1"/>
</dbReference>